<reference evidence="2 3" key="1">
    <citation type="submission" date="2019-10" db="EMBL/GenBank/DDBJ databases">
        <authorList>
            <person name="Dong K."/>
        </authorList>
    </citation>
    <scope>NUCLEOTIDE SEQUENCE [LARGE SCALE GENOMIC DNA]</scope>
    <source>
        <strain evidence="2 3">DSM 28960</strain>
    </source>
</reference>
<organism evidence="2 3">
    <name type="scientific">Lactococcus hircilactis</name>
    <dbReference type="NCBI Taxonomy" id="1494462"/>
    <lineage>
        <taxon>Bacteria</taxon>
        <taxon>Bacillati</taxon>
        <taxon>Bacillota</taxon>
        <taxon>Bacilli</taxon>
        <taxon>Lactobacillales</taxon>
        <taxon>Streptococcaceae</taxon>
        <taxon>Lactococcus</taxon>
    </lineage>
</organism>
<feature type="transmembrane region" description="Helical" evidence="1">
    <location>
        <begin position="317"/>
        <end position="334"/>
    </location>
</feature>
<feature type="transmembrane region" description="Helical" evidence="1">
    <location>
        <begin position="291"/>
        <end position="311"/>
    </location>
</feature>
<sequence length="340" mass="39333">MNEIFKKRRAQFYAQNLKYLRYVFNDHFTLFLVILLGALAIQYAQFLQSHTLNGFEKGLVMCVVSLIALIPGRLATFFEAADQVFLLVREQEIKQNLKQSFLRSMILPALVSVILVFVSSPLLLFPIWVLMLWFLLLLGLKSSIFAYRLKKWQNRGLLNWRAMIAYEENRKVVILRFFALFTTVKGLKSHSHRRKYLDFLLPKTRRTYEYALSRSFLRSGDYLALTVRLTVLSILALIFVDNAILAVILVCVFNALLMFQLVALRDALDYQLLARLYPIKKGSQASAVKRILFRVLVGMTGLQVIFGLVFLTNRLDLIIILLVNGVLAKFYLSSRLKNKF</sequence>
<dbReference type="GO" id="GO:0016020">
    <property type="term" value="C:membrane"/>
    <property type="evidence" value="ECO:0007669"/>
    <property type="project" value="InterPro"/>
</dbReference>
<feature type="transmembrane region" description="Helical" evidence="1">
    <location>
        <begin position="101"/>
        <end position="119"/>
    </location>
</feature>
<accession>A0A7X2D0N7</accession>
<gene>
    <name evidence="2" type="ORF">GHI93_01540</name>
</gene>
<keyword evidence="3" id="KW-1185">Reference proteome</keyword>
<feature type="transmembrane region" description="Helical" evidence="1">
    <location>
        <begin position="58"/>
        <end position="80"/>
    </location>
</feature>
<dbReference type="Pfam" id="PF05975">
    <property type="entry name" value="EcsB"/>
    <property type="match status" value="1"/>
</dbReference>
<comment type="caution">
    <text evidence="2">The sequence shown here is derived from an EMBL/GenBank/DDBJ whole genome shotgun (WGS) entry which is preliminary data.</text>
</comment>
<proteinExistence type="predicted"/>
<feature type="transmembrane region" description="Helical" evidence="1">
    <location>
        <begin position="125"/>
        <end position="147"/>
    </location>
</feature>
<dbReference type="OrthoDB" id="2447941at2"/>
<feature type="transmembrane region" description="Helical" evidence="1">
    <location>
        <begin position="28"/>
        <end position="46"/>
    </location>
</feature>
<dbReference type="Proteomes" id="UP000439550">
    <property type="component" value="Unassembled WGS sequence"/>
</dbReference>
<feature type="transmembrane region" description="Helical" evidence="1">
    <location>
        <begin position="222"/>
        <end position="240"/>
    </location>
</feature>
<dbReference type="EMBL" id="WITJ01000002">
    <property type="protein sequence ID" value="MQW38632.1"/>
    <property type="molecule type" value="Genomic_DNA"/>
</dbReference>
<keyword evidence="1" id="KW-0812">Transmembrane</keyword>
<dbReference type="InterPro" id="IPR010288">
    <property type="entry name" value="EcsB_ABC"/>
</dbReference>
<dbReference type="RefSeq" id="WP_153494957.1">
    <property type="nucleotide sequence ID" value="NZ_CAXYUY010000030.1"/>
</dbReference>
<keyword evidence="1" id="KW-1133">Transmembrane helix</keyword>
<protein>
    <submittedName>
        <fullName evidence="2">ABC transporter permease</fullName>
    </submittedName>
</protein>
<evidence type="ECO:0000313" key="2">
    <source>
        <dbReference type="EMBL" id="MQW38632.1"/>
    </source>
</evidence>
<name>A0A7X2D0N7_9LACT</name>
<keyword evidence="1" id="KW-0472">Membrane</keyword>
<feature type="transmembrane region" description="Helical" evidence="1">
    <location>
        <begin position="246"/>
        <end position="264"/>
    </location>
</feature>
<dbReference type="PIRSF" id="PIRSF037259">
    <property type="entry name" value="EcsB_ABC"/>
    <property type="match status" value="1"/>
</dbReference>
<evidence type="ECO:0000313" key="3">
    <source>
        <dbReference type="Proteomes" id="UP000439550"/>
    </source>
</evidence>
<dbReference type="AlphaFoldDB" id="A0A7X2D0N7"/>
<evidence type="ECO:0000256" key="1">
    <source>
        <dbReference type="SAM" id="Phobius"/>
    </source>
</evidence>